<dbReference type="SUPFAM" id="SSF52047">
    <property type="entry name" value="RNI-like"/>
    <property type="match status" value="1"/>
</dbReference>
<feature type="region of interest" description="Disordered" evidence="1">
    <location>
        <begin position="374"/>
        <end position="398"/>
    </location>
</feature>
<organism evidence="3 4">
    <name type="scientific">Clohesyomyces aquaticus</name>
    <dbReference type="NCBI Taxonomy" id="1231657"/>
    <lineage>
        <taxon>Eukaryota</taxon>
        <taxon>Fungi</taxon>
        <taxon>Dikarya</taxon>
        <taxon>Ascomycota</taxon>
        <taxon>Pezizomycotina</taxon>
        <taxon>Dothideomycetes</taxon>
        <taxon>Pleosporomycetidae</taxon>
        <taxon>Pleosporales</taxon>
        <taxon>Lindgomycetaceae</taxon>
        <taxon>Clohesyomyces</taxon>
    </lineage>
</organism>
<dbReference type="Gene3D" id="3.80.10.10">
    <property type="entry name" value="Ribonuclease Inhibitor"/>
    <property type="match status" value="1"/>
</dbReference>
<sequence>MPESPPNPFHQLRRQQPITAPQHGWMTSPARSHANVGQGSELPLHMIALILSHLDSAADLARVTRTSRLFYYMTLPRLYEKVTLRSYSDIQYVNGRPAGYGSGSPFAMGINTLVSKPYADYVETFRVMGDWREHDLDDYSKGRVPDNSMMLQIAMRAALDRMKNLKAFAWELSTKPLQTIYQGLMARPNLTSLTLRCPTKRLPRPTTMIPPLPNLTSLIVYDIDPLCYPDDVSLVLLTSKKLENLMLHWSPRMRESGEESVNLMTIFGRCMAARYAIPAKRIALYNMYARNTGEGIEDTMDSTKLQELTVINCMGSSDPMTVFLDDTWRVHQHNRRVPEKLKSMRGDIFNEDHVRMLARFNGLERLYLVGRRKGSKTSSTADTPTTPSTASCTPSNGGFSGNGTPVITEHQCKGLAADYLAVIQSNHKTMRHLLLPDVWQLSDDALLKLCQTCPDLEQLAFTCSIPPLGFLRQCISHTPKLWALRILIRPASELADKMDSMEIEMHEFALATELWKPEYKNLRYVGIGEKLVFKLGGVVFPPKSRQASVPDGQENSMNARRMGPMRTLRRVEREEVGHVEIWGLDTTEFEPKFP</sequence>
<feature type="compositionally biased region" description="Low complexity" evidence="1">
    <location>
        <begin position="376"/>
        <end position="395"/>
    </location>
</feature>
<name>A0A1Y1YN31_9PLEO</name>
<dbReference type="EMBL" id="MCFA01000198">
    <property type="protein sequence ID" value="ORX99422.1"/>
    <property type="molecule type" value="Genomic_DNA"/>
</dbReference>
<dbReference type="Proteomes" id="UP000193144">
    <property type="component" value="Unassembled WGS sequence"/>
</dbReference>
<keyword evidence="4" id="KW-1185">Reference proteome</keyword>
<evidence type="ECO:0000313" key="3">
    <source>
        <dbReference type="EMBL" id="ORX99422.1"/>
    </source>
</evidence>
<dbReference type="InterPro" id="IPR001810">
    <property type="entry name" value="F-box_dom"/>
</dbReference>
<comment type="caution">
    <text evidence="3">The sequence shown here is derived from an EMBL/GenBank/DDBJ whole genome shotgun (WGS) entry which is preliminary data.</text>
</comment>
<protein>
    <recommendedName>
        <fullName evidence="2">F-box domain-containing protein</fullName>
    </recommendedName>
</protein>
<evidence type="ECO:0000256" key="1">
    <source>
        <dbReference type="SAM" id="MobiDB-lite"/>
    </source>
</evidence>
<evidence type="ECO:0000259" key="2">
    <source>
        <dbReference type="Pfam" id="PF12937"/>
    </source>
</evidence>
<evidence type="ECO:0000313" key="4">
    <source>
        <dbReference type="Proteomes" id="UP000193144"/>
    </source>
</evidence>
<dbReference type="OrthoDB" id="5311681at2759"/>
<reference evidence="3 4" key="1">
    <citation type="submission" date="2016-07" db="EMBL/GenBank/DDBJ databases">
        <title>Pervasive Adenine N6-methylation of Active Genes in Fungi.</title>
        <authorList>
            <consortium name="DOE Joint Genome Institute"/>
            <person name="Mondo S.J."/>
            <person name="Dannebaum R.O."/>
            <person name="Kuo R.C."/>
            <person name="Labutti K."/>
            <person name="Haridas S."/>
            <person name="Kuo A."/>
            <person name="Salamov A."/>
            <person name="Ahrendt S.R."/>
            <person name="Lipzen A."/>
            <person name="Sullivan W."/>
            <person name="Andreopoulos W.B."/>
            <person name="Clum A."/>
            <person name="Lindquist E."/>
            <person name="Daum C."/>
            <person name="Ramamoorthy G.K."/>
            <person name="Gryganskyi A."/>
            <person name="Culley D."/>
            <person name="Magnuson J.K."/>
            <person name="James T.Y."/>
            <person name="O'Malley M.A."/>
            <person name="Stajich J.E."/>
            <person name="Spatafora J.W."/>
            <person name="Visel A."/>
            <person name="Grigoriev I.V."/>
        </authorList>
    </citation>
    <scope>NUCLEOTIDE SEQUENCE [LARGE SCALE GENOMIC DNA]</scope>
    <source>
        <strain evidence="3 4">CBS 115471</strain>
    </source>
</reference>
<feature type="domain" description="F-box" evidence="2">
    <location>
        <begin position="41"/>
        <end position="84"/>
    </location>
</feature>
<gene>
    <name evidence="3" type="ORF">BCR34DRAFT_127018</name>
</gene>
<dbReference type="SUPFAM" id="SSF81383">
    <property type="entry name" value="F-box domain"/>
    <property type="match status" value="1"/>
</dbReference>
<proteinExistence type="predicted"/>
<accession>A0A1Y1YN31</accession>
<dbReference type="Pfam" id="PF12937">
    <property type="entry name" value="F-box-like"/>
    <property type="match status" value="1"/>
</dbReference>
<dbReference type="InterPro" id="IPR036047">
    <property type="entry name" value="F-box-like_dom_sf"/>
</dbReference>
<dbReference type="InterPro" id="IPR032675">
    <property type="entry name" value="LRR_dom_sf"/>
</dbReference>
<dbReference type="AlphaFoldDB" id="A0A1Y1YN31"/>
<dbReference type="STRING" id="1231657.A0A1Y1YN31"/>